<dbReference type="InterPro" id="IPR017531">
    <property type="entry name" value="Hydrolase-1_PEP"/>
</dbReference>
<dbReference type="InterPro" id="IPR022742">
    <property type="entry name" value="Hydrolase_4"/>
</dbReference>
<protein>
    <recommendedName>
        <fullName evidence="1">Serine aminopeptidase S33 domain-containing protein</fullName>
    </recommendedName>
</protein>
<gene>
    <name evidence="2" type="ORF">MNBD_ALPHA04-1257</name>
</gene>
<feature type="domain" description="Serine aminopeptidase S33" evidence="1">
    <location>
        <begin position="45"/>
        <end position="218"/>
    </location>
</feature>
<evidence type="ECO:0000259" key="1">
    <source>
        <dbReference type="Pfam" id="PF12146"/>
    </source>
</evidence>
<accession>A0A3B0SB93</accession>
<name>A0A3B0SB93_9ZZZZ</name>
<reference evidence="2" key="1">
    <citation type="submission" date="2018-06" db="EMBL/GenBank/DDBJ databases">
        <authorList>
            <person name="Zhirakovskaya E."/>
        </authorList>
    </citation>
    <scope>NUCLEOTIDE SEQUENCE</scope>
</reference>
<dbReference type="Pfam" id="PF12146">
    <property type="entry name" value="Hydrolase_4"/>
    <property type="match status" value="1"/>
</dbReference>
<evidence type="ECO:0000313" key="2">
    <source>
        <dbReference type="EMBL" id="VAW01203.1"/>
    </source>
</evidence>
<dbReference type="Gene3D" id="3.40.50.1820">
    <property type="entry name" value="alpha/beta hydrolase"/>
    <property type="match status" value="1"/>
</dbReference>
<dbReference type="SUPFAM" id="SSF53474">
    <property type="entry name" value="alpha/beta-Hydrolases"/>
    <property type="match status" value="1"/>
</dbReference>
<dbReference type="InterPro" id="IPR029058">
    <property type="entry name" value="AB_hydrolase_fold"/>
</dbReference>
<organism evidence="2">
    <name type="scientific">hydrothermal vent metagenome</name>
    <dbReference type="NCBI Taxonomy" id="652676"/>
    <lineage>
        <taxon>unclassified sequences</taxon>
        <taxon>metagenomes</taxon>
        <taxon>ecological metagenomes</taxon>
    </lineage>
</organism>
<dbReference type="AlphaFoldDB" id="A0A3B0SB93"/>
<dbReference type="EMBL" id="UOEF01000320">
    <property type="protein sequence ID" value="VAW01203.1"/>
    <property type="molecule type" value="Genomic_DNA"/>
</dbReference>
<proteinExistence type="predicted"/>
<dbReference type="NCBIfam" id="TIGR03100">
    <property type="entry name" value="hydr1_PEP"/>
    <property type="match status" value="1"/>
</dbReference>
<sequence>MTRSFHQIPCEGDIIAATIDEGHKPTGLLIVSGGNEIRSGAHAGMSRISRALSAKGFPVMRYDRRGVGDSSGENTEFLSSRADIIAASRYFRSSCPKISKVIAFGNCDAATALVFFGEEAGLDGLILANPWVIENTASDGQGLTKPTPSAVRSRYLERLKNPRTFVDLIKGNIDFEKLVSGLKTASRKEEITGLSIQVRDSLMESEFPTKILLAKRDTTALAFLSAWNSSHFNDVEKKTNIALDMLDSASHSFADDPSGKWLENRLLAILKNA</sequence>